<accession>A0A917CSK0</accession>
<protein>
    <submittedName>
        <fullName evidence="1">Uncharacterized protein</fullName>
    </submittedName>
</protein>
<reference evidence="1" key="1">
    <citation type="journal article" date="2014" name="Int. J. Syst. Evol. Microbiol.">
        <title>Complete genome sequence of Corynebacterium casei LMG S-19264T (=DSM 44701T), isolated from a smear-ripened cheese.</title>
        <authorList>
            <consortium name="US DOE Joint Genome Institute (JGI-PGF)"/>
            <person name="Walter F."/>
            <person name="Albersmeier A."/>
            <person name="Kalinowski J."/>
            <person name="Ruckert C."/>
        </authorList>
    </citation>
    <scope>NUCLEOTIDE SEQUENCE</scope>
    <source>
        <strain evidence="1">CGMCC 1.12987</strain>
    </source>
</reference>
<name>A0A917CSK0_9BACL</name>
<comment type="caution">
    <text evidence="1">The sequence shown here is derived from an EMBL/GenBank/DDBJ whole genome shotgun (WGS) entry which is preliminary data.</text>
</comment>
<reference evidence="1" key="2">
    <citation type="submission" date="2020-09" db="EMBL/GenBank/DDBJ databases">
        <authorList>
            <person name="Sun Q."/>
            <person name="Zhou Y."/>
        </authorList>
    </citation>
    <scope>NUCLEOTIDE SEQUENCE</scope>
    <source>
        <strain evidence="1">CGMCC 1.12987</strain>
    </source>
</reference>
<dbReference type="RefSeq" id="WP_188530368.1">
    <property type="nucleotide sequence ID" value="NZ_BMGR01000004.1"/>
</dbReference>
<evidence type="ECO:0000313" key="2">
    <source>
        <dbReference type="Proteomes" id="UP000644756"/>
    </source>
</evidence>
<keyword evidence="2" id="KW-1185">Reference proteome</keyword>
<proteinExistence type="predicted"/>
<evidence type="ECO:0000313" key="1">
    <source>
        <dbReference type="EMBL" id="GGF98138.1"/>
    </source>
</evidence>
<gene>
    <name evidence="1" type="ORF">GCM10010916_14210</name>
</gene>
<dbReference type="EMBL" id="BMGR01000004">
    <property type="protein sequence ID" value="GGF98138.1"/>
    <property type="molecule type" value="Genomic_DNA"/>
</dbReference>
<sequence length="74" mass="8461">MVRIRYQDIHIESLSKSSGIYSGSNIQWKFKHIAKQNQAFGTVNGKACSISNVRASLNDNDQYDLLFMRKILNP</sequence>
<organism evidence="1 2">
    <name type="scientific">Paenibacillus abyssi</name>
    <dbReference type="NCBI Taxonomy" id="1340531"/>
    <lineage>
        <taxon>Bacteria</taxon>
        <taxon>Bacillati</taxon>
        <taxon>Bacillota</taxon>
        <taxon>Bacilli</taxon>
        <taxon>Bacillales</taxon>
        <taxon>Paenibacillaceae</taxon>
        <taxon>Paenibacillus</taxon>
    </lineage>
</organism>
<dbReference type="Proteomes" id="UP000644756">
    <property type="component" value="Unassembled WGS sequence"/>
</dbReference>
<dbReference type="AlphaFoldDB" id="A0A917CSK0"/>